<dbReference type="InterPro" id="IPR029058">
    <property type="entry name" value="AB_hydrolase_fold"/>
</dbReference>
<evidence type="ECO:0000313" key="2">
    <source>
        <dbReference type="Proteomes" id="UP001612741"/>
    </source>
</evidence>
<sequence length="399" mass="42018">MRYEDIRFDQDGTLLTGDLQTGHAENLFVFSHGWNSSEDSARRLYSSLFGRMAPMLSGEAAFAGVLWPSLLFPEDEPAADGPVIGTATQSAPGILVSAAAGGTVTTALASAFPGQEDDLAEIGALLDSRPQDPDKLQRCHRLISGLVTSPPSAEEDAGEAAALDRPYQEVFGAMAALAPAGGSHAQGVDLFQTMWAGARETLRALSYYEMKNRAGVIGRRGLGPLLDRLIRRNPGLRVHLMGHSFGARLAAYALTGLPPGVQAGSLMLIQAAFSHFAFVAGRGALSGYGSRVAGPLVSTFSTADRALSWWYPMASRLARQDTSSEAAHRWGALGHDGFDGAASTPLAAAGRPYAFRPGGFHNLDANAVINRRLSFLAGAHSDIERDEVAWAAVAAAGLS</sequence>
<reference evidence="1 2" key="1">
    <citation type="submission" date="2024-10" db="EMBL/GenBank/DDBJ databases">
        <title>The Natural Products Discovery Center: Release of the First 8490 Sequenced Strains for Exploring Actinobacteria Biosynthetic Diversity.</title>
        <authorList>
            <person name="Kalkreuter E."/>
            <person name="Kautsar S.A."/>
            <person name="Yang D."/>
            <person name="Bader C.D."/>
            <person name="Teijaro C.N."/>
            <person name="Fluegel L."/>
            <person name="Davis C.M."/>
            <person name="Simpson J.R."/>
            <person name="Lauterbach L."/>
            <person name="Steele A.D."/>
            <person name="Gui C."/>
            <person name="Meng S."/>
            <person name="Li G."/>
            <person name="Viehrig K."/>
            <person name="Ye F."/>
            <person name="Su P."/>
            <person name="Kiefer A.F."/>
            <person name="Nichols A."/>
            <person name="Cepeda A.J."/>
            <person name="Yan W."/>
            <person name="Fan B."/>
            <person name="Jiang Y."/>
            <person name="Adhikari A."/>
            <person name="Zheng C.-J."/>
            <person name="Schuster L."/>
            <person name="Cowan T.M."/>
            <person name="Smanski M.J."/>
            <person name="Chevrette M.G."/>
            <person name="De Carvalho L.P.S."/>
            <person name="Shen B."/>
        </authorList>
    </citation>
    <scope>NUCLEOTIDE SEQUENCE [LARGE SCALE GENOMIC DNA]</scope>
    <source>
        <strain evidence="1 2">NPDC050545</strain>
    </source>
</reference>
<evidence type="ECO:0008006" key="3">
    <source>
        <dbReference type="Google" id="ProtNLM"/>
    </source>
</evidence>
<comment type="caution">
    <text evidence="1">The sequence shown here is derived from an EMBL/GenBank/DDBJ whole genome shotgun (WGS) entry which is preliminary data.</text>
</comment>
<evidence type="ECO:0000313" key="1">
    <source>
        <dbReference type="EMBL" id="MFI6499020.1"/>
    </source>
</evidence>
<dbReference type="Proteomes" id="UP001612741">
    <property type="component" value="Unassembled WGS sequence"/>
</dbReference>
<keyword evidence="2" id="KW-1185">Reference proteome</keyword>
<dbReference type="SUPFAM" id="SSF53474">
    <property type="entry name" value="alpha/beta-Hydrolases"/>
    <property type="match status" value="2"/>
</dbReference>
<organism evidence="1 2">
    <name type="scientific">Nonomuraea typhae</name>
    <dbReference type="NCBI Taxonomy" id="2603600"/>
    <lineage>
        <taxon>Bacteria</taxon>
        <taxon>Bacillati</taxon>
        <taxon>Actinomycetota</taxon>
        <taxon>Actinomycetes</taxon>
        <taxon>Streptosporangiales</taxon>
        <taxon>Streptosporangiaceae</taxon>
        <taxon>Nonomuraea</taxon>
    </lineage>
</organism>
<dbReference type="EMBL" id="JBITGY010000004">
    <property type="protein sequence ID" value="MFI6499020.1"/>
    <property type="molecule type" value="Genomic_DNA"/>
</dbReference>
<proteinExistence type="predicted"/>
<protein>
    <recommendedName>
        <fullName evidence="3">Serine-threonine protein kinase</fullName>
    </recommendedName>
</protein>
<dbReference type="RefSeq" id="WP_397082252.1">
    <property type="nucleotide sequence ID" value="NZ_JBITGY010000004.1"/>
</dbReference>
<gene>
    <name evidence="1" type="ORF">ACIBG2_16655</name>
</gene>
<name>A0ABW7YSX2_9ACTN</name>
<dbReference type="Gene3D" id="3.40.50.1820">
    <property type="entry name" value="alpha/beta hydrolase"/>
    <property type="match status" value="1"/>
</dbReference>
<accession>A0ABW7YSX2</accession>